<protein>
    <submittedName>
        <fullName evidence="4">SARP family transcriptional regulator</fullName>
    </submittedName>
</protein>
<accession>A0A9W6W9B1</accession>
<evidence type="ECO:0000256" key="2">
    <source>
        <dbReference type="ARBA" id="ARBA00023163"/>
    </source>
</evidence>
<dbReference type="RefSeq" id="WP_285662994.1">
    <property type="nucleotide sequence ID" value="NZ_BSTX01000002.1"/>
</dbReference>
<sequence>MARFSLLGPVEAVHDGQSRPIRSVPRRALLAILLLAERRPVPADRLIDRLWGAEPPRRARDDLYGYLSRLRAELAGIADLRREPAGYLLDAEPSTVDVHAFRAGVAAARDAEGDEAADALFGRALGLWRGEAFAGLRSAWLDGIRTRLAGEREAAELDHHDVRLRLGRHGELVPGLSALARERPLDERVAGQLVLALHRSGRSADALDHYGRLRRRLNAEFGNEPGPALQELHRLILAATGEARVAVAGPATATAIRQLPAAPRLFRGRVDTLRDLDAAARGGLAVVCGPGGIGKTWLALRWAHEHAGRFGDGQLHVDLRGFDPVEEPVPPADALHLLLTSLGTAPAAIPAGVDARSALLRDRLAGRSFLLLLDNARDSGQVTPLLPGSGPSAVVVTSRGELPSLAVSHGAVAVPLAPMDRRDAREILLAHIGPGRADAEPEALAEILDHCAGLPLALGILAARAAAGPRAPLSAYAAEIAADSLGALDAGETGANLRAVLATSLRRLDPGPAEAFVHFGLAPGPDLGLPAAASLLGVPLAEARGRMAALVRTGLLRESAPGRHAAHDLTRAHAAELAARLDPAARLAAVRRLAEYALHGAIAAERLLSPGRAPITVDPPGEGVLTAPVTDAMAWLGTERETITGLITLTAASGMDGLAWRLTWGLATFFARAGVREAELAVIATGVAAAERSGETAGLLRLLHGLGLLHREARRFDAAEAVLSRGLELAGDTGDDLGVAYFHLALCACHGDREAPLPAIAHATEAAAIFARAGNGTGHGAALNLIAWHEILAGRAATAAGHAREAVDVCRAAGARRNEGSALDTLGRALHVLGRHTEAAATLTEACAILRDVGVQSSLGLALDHLSDAHLALGRRGPARAALTEALERYTEQGMAEAEGARRRLALMT</sequence>
<name>A0A9W6W9B1_9ACTN</name>
<dbReference type="EMBL" id="BSTX01000002">
    <property type="protein sequence ID" value="GLZ77813.1"/>
    <property type="molecule type" value="Genomic_DNA"/>
</dbReference>
<comment type="caution">
    <text evidence="4">The sequence shown here is derived from an EMBL/GenBank/DDBJ whole genome shotgun (WGS) entry which is preliminary data.</text>
</comment>
<keyword evidence="1" id="KW-0805">Transcription regulation</keyword>
<dbReference type="GO" id="GO:0006355">
    <property type="term" value="P:regulation of DNA-templated transcription"/>
    <property type="evidence" value="ECO:0007669"/>
    <property type="project" value="InterPro"/>
</dbReference>
<dbReference type="SUPFAM" id="SSF52540">
    <property type="entry name" value="P-loop containing nucleoside triphosphate hydrolases"/>
    <property type="match status" value="1"/>
</dbReference>
<dbReference type="PANTHER" id="PTHR35807:SF1">
    <property type="entry name" value="TRANSCRIPTIONAL REGULATOR REDD"/>
    <property type="match status" value="1"/>
</dbReference>
<dbReference type="InterPro" id="IPR027417">
    <property type="entry name" value="P-loop_NTPase"/>
</dbReference>
<evidence type="ECO:0000313" key="5">
    <source>
        <dbReference type="Proteomes" id="UP001165079"/>
    </source>
</evidence>
<dbReference type="AlphaFoldDB" id="A0A9W6W9B1"/>
<keyword evidence="5" id="KW-1185">Reference proteome</keyword>
<evidence type="ECO:0000259" key="3">
    <source>
        <dbReference type="SMART" id="SM01043"/>
    </source>
</evidence>
<dbReference type="Gene3D" id="1.25.40.10">
    <property type="entry name" value="Tetratricopeptide repeat domain"/>
    <property type="match status" value="2"/>
</dbReference>
<dbReference type="InterPro" id="IPR051677">
    <property type="entry name" value="AfsR-DnrI-RedD_regulator"/>
</dbReference>
<organism evidence="4 5">
    <name type="scientific">Actinorhabdospora filicis</name>
    <dbReference type="NCBI Taxonomy" id="1785913"/>
    <lineage>
        <taxon>Bacteria</taxon>
        <taxon>Bacillati</taxon>
        <taxon>Actinomycetota</taxon>
        <taxon>Actinomycetes</taxon>
        <taxon>Micromonosporales</taxon>
        <taxon>Micromonosporaceae</taxon>
        <taxon>Actinorhabdospora</taxon>
    </lineage>
</organism>
<dbReference type="Proteomes" id="UP001165079">
    <property type="component" value="Unassembled WGS sequence"/>
</dbReference>
<dbReference type="Gene3D" id="3.40.50.300">
    <property type="entry name" value="P-loop containing nucleotide triphosphate hydrolases"/>
    <property type="match status" value="1"/>
</dbReference>
<proteinExistence type="predicted"/>
<dbReference type="InterPro" id="IPR011990">
    <property type="entry name" value="TPR-like_helical_dom_sf"/>
</dbReference>
<evidence type="ECO:0000313" key="4">
    <source>
        <dbReference type="EMBL" id="GLZ77813.1"/>
    </source>
</evidence>
<evidence type="ECO:0000256" key="1">
    <source>
        <dbReference type="ARBA" id="ARBA00023015"/>
    </source>
</evidence>
<dbReference type="SMART" id="SM01043">
    <property type="entry name" value="BTAD"/>
    <property type="match status" value="1"/>
</dbReference>
<dbReference type="GO" id="GO:0003677">
    <property type="term" value="F:DNA binding"/>
    <property type="evidence" value="ECO:0007669"/>
    <property type="project" value="InterPro"/>
</dbReference>
<keyword evidence="2" id="KW-0804">Transcription</keyword>
<dbReference type="Gene3D" id="1.10.10.10">
    <property type="entry name" value="Winged helix-like DNA-binding domain superfamily/Winged helix DNA-binding domain"/>
    <property type="match status" value="1"/>
</dbReference>
<dbReference type="PRINTS" id="PR00364">
    <property type="entry name" value="DISEASERSIST"/>
</dbReference>
<feature type="domain" description="Bacterial transcriptional activator" evidence="3">
    <location>
        <begin position="96"/>
        <end position="237"/>
    </location>
</feature>
<dbReference type="InterPro" id="IPR005158">
    <property type="entry name" value="BTAD"/>
</dbReference>
<gene>
    <name evidence="4" type="ORF">Afil01_26200</name>
</gene>
<dbReference type="Pfam" id="PF03704">
    <property type="entry name" value="BTAD"/>
    <property type="match status" value="1"/>
</dbReference>
<dbReference type="PANTHER" id="PTHR35807">
    <property type="entry name" value="TRANSCRIPTIONAL REGULATOR REDD-RELATED"/>
    <property type="match status" value="1"/>
</dbReference>
<dbReference type="InterPro" id="IPR036388">
    <property type="entry name" value="WH-like_DNA-bd_sf"/>
</dbReference>
<reference evidence="4" key="1">
    <citation type="submission" date="2023-03" db="EMBL/GenBank/DDBJ databases">
        <title>Actinorhabdospora filicis NBRC 111898.</title>
        <authorList>
            <person name="Ichikawa N."/>
            <person name="Sato H."/>
            <person name="Tonouchi N."/>
        </authorList>
    </citation>
    <scope>NUCLEOTIDE SEQUENCE</scope>
    <source>
        <strain evidence="4">NBRC 111898</strain>
    </source>
</reference>
<dbReference type="SUPFAM" id="SSF48452">
    <property type="entry name" value="TPR-like"/>
    <property type="match status" value="2"/>
</dbReference>
<dbReference type="InterPro" id="IPR016032">
    <property type="entry name" value="Sig_transdc_resp-reg_C-effctor"/>
</dbReference>
<dbReference type="SUPFAM" id="SSF46894">
    <property type="entry name" value="C-terminal effector domain of the bipartite response regulators"/>
    <property type="match status" value="1"/>
</dbReference>
<dbReference type="CDD" id="cd15831">
    <property type="entry name" value="BTAD"/>
    <property type="match status" value="1"/>
</dbReference>